<organism evidence="1">
    <name type="scientific">marine sediment metagenome</name>
    <dbReference type="NCBI Taxonomy" id="412755"/>
    <lineage>
        <taxon>unclassified sequences</taxon>
        <taxon>metagenomes</taxon>
        <taxon>ecological metagenomes</taxon>
    </lineage>
</organism>
<dbReference type="AlphaFoldDB" id="X1FN06"/>
<accession>X1FN06</accession>
<evidence type="ECO:0000313" key="1">
    <source>
        <dbReference type="EMBL" id="GAH33900.1"/>
    </source>
</evidence>
<feature type="non-terminal residue" evidence="1">
    <location>
        <position position="1"/>
    </location>
</feature>
<gene>
    <name evidence="1" type="ORF">S03H2_25591</name>
</gene>
<comment type="caution">
    <text evidence="1">The sequence shown here is derived from an EMBL/GenBank/DDBJ whole genome shotgun (WGS) entry which is preliminary data.</text>
</comment>
<sequence length="42" mass="4856">EFAIFKWTREQYDPDEWFFPGSNLFDGTIEGALKAGLEAYPV</sequence>
<proteinExistence type="predicted"/>
<name>X1FN06_9ZZZZ</name>
<protein>
    <submittedName>
        <fullName evidence="1">Uncharacterized protein</fullName>
    </submittedName>
</protein>
<reference evidence="1" key="1">
    <citation type="journal article" date="2014" name="Front. Microbiol.">
        <title>High frequency of phylogenetically diverse reductive dehalogenase-homologous genes in deep subseafloor sedimentary metagenomes.</title>
        <authorList>
            <person name="Kawai M."/>
            <person name="Futagami T."/>
            <person name="Toyoda A."/>
            <person name="Takaki Y."/>
            <person name="Nishi S."/>
            <person name="Hori S."/>
            <person name="Arai W."/>
            <person name="Tsubouchi T."/>
            <person name="Morono Y."/>
            <person name="Uchiyama I."/>
            <person name="Ito T."/>
            <person name="Fujiyama A."/>
            <person name="Inagaki F."/>
            <person name="Takami H."/>
        </authorList>
    </citation>
    <scope>NUCLEOTIDE SEQUENCE</scope>
    <source>
        <strain evidence="1">Expedition CK06-06</strain>
    </source>
</reference>
<dbReference type="EMBL" id="BARU01014536">
    <property type="protein sequence ID" value="GAH33900.1"/>
    <property type="molecule type" value="Genomic_DNA"/>
</dbReference>